<dbReference type="Pfam" id="PF03466">
    <property type="entry name" value="LysR_substrate"/>
    <property type="match status" value="1"/>
</dbReference>
<dbReference type="Pfam" id="PF00126">
    <property type="entry name" value="HTH_1"/>
    <property type="match status" value="1"/>
</dbReference>
<evidence type="ECO:0000256" key="4">
    <source>
        <dbReference type="ARBA" id="ARBA00023163"/>
    </source>
</evidence>
<dbReference type="PRINTS" id="PR00039">
    <property type="entry name" value="HTHLYSR"/>
</dbReference>
<dbReference type="GO" id="GO:0010628">
    <property type="term" value="P:positive regulation of gene expression"/>
    <property type="evidence" value="ECO:0007669"/>
    <property type="project" value="TreeGrafter"/>
</dbReference>
<dbReference type="Gene3D" id="3.40.190.290">
    <property type="match status" value="1"/>
</dbReference>
<dbReference type="InterPro" id="IPR036390">
    <property type="entry name" value="WH_DNA-bd_sf"/>
</dbReference>
<evidence type="ECO:0000256" key="3">
    <source>
        <dbReference type="ARBA" id="ARBA00023125"/>
    </source>
</evidence>
<dbReference type="InterPro" id="IPR000847">
    <property type="entry name" value="LysR_HTH_N"/>
</dbReference>
<gene>
    <name evidence="6" type="ORF">N825_18190</name>
</gene>
<evidence type="ECO:0000256" key="1">
    <source>
        <dbReference type="ARBA" id="ARBA00009437"/>
    </source>
</evidence>
<dbReference type="PROSITE" id="PS50931">
    <property type="entry name" value="HTH_LYSR"/>
    <property type="match status" value="1"/>
</dbReference>
<dbReference type="GO" id="GO:0003700">
    <property type="term" value="F:DNA-binding transcription factor activity"/>
    <property type="evidence" value="ECO:0007669"/>
    <property type="project" value="InterPro"/>
</dbReference>
<dbReference type="Proteomes" id="UP000019486">
    <property type="component" value="Unassembled WGS sequence"/>
</dbReference>
<keyword evidence="4" id="KW-0804">Transcription</keyword>
<evidence type="ECO:0000256" key="2">
    <source>
        <dbReference type="ARBA" id="ARBA00023015"/>
    </source>
</evidence>
<evidence type="ECO:0000313" key="7">
    <source>
        <dbReference type="Proteomes" id="UP000019486"/>
    </source>
</evidence>
<protein>
    <recommendedName>
        <fullName evidence="5">HTH lysR-type domain-containing protein</fullName>
    </recommendedName>
</protein>
<feature type="domain" description="HTH lysR-type" evidence="5">
    <location>
        <begin position="4"/>
        <end position="61"/>
    </location>
</feature>
<name>W9HEH2_9PROT</name>
<dbReference type="EMBL" id="AVFL01000002">
    <property type="protein sequence ID" value="EWY42298.1"/>
    <property type="molecule type" value="Genomic_DNA"/>
</dbReference>
<proteinExistence type="inferred from homology"/>
<accession>W9HEH2</accession>
<dbReference type="STRING" id="1385369.N825_18190"/>
<organism evidence="6 7">
    <name type="scientific">Skermanella stibiiresistens SB22</name>
    <dbReference type="NCBI Taxonomy" id="1385369"/>
    <lineage>
        <taxon>Bacteria</taxon>
        <taxon>Pseudomonadati</taxon>
        <taxon>Pseudomonadota</taxon>
        <taxon>Alphaproteobacteria</taxon>
        <taxon>Rhodospirillales</taxon>
        <taxon>Azospirillaceae</taxon>
        <taxon>Skermanella</taxon>
    </lineage>
</organism>
<dbReference type="OrthoDB" id="8479870at2"/>
<dbReference type="AlphaFoldDB" id="W9HEH2"/>
<dbReference type="SUPFAM" id="SSF46785">
    <property type="entry name" value="Winged helix' DNA-binding domain"/>
    <property type="match status" value="1"/>
</dbReference>
<keyword evidence="2" id="KW-0805">Transcription regulation</keyword>
<reference evidence="6 7" key="1">
    <citation type="submission" date="2013-08" db="EMBL/GenBank/DDBJ databases">
        <title>The genome sequence of Skermanella stibiiresistens.</title>
        <authorList>
            <person name="Zhu W."/>
            <person name="Wang G."/>
        </authorList>
    </citation>
    <scope>NUCLEOTIDE SEQUENCE [LARGE SCALE GENOMIC DNA]</scope>
    <source>
        <strain evidence="6 7">SB22</strain>
    </source>
</reference>
<dbReference type="SUPFAM" id="SSF53850">
    <property type="entry name" value="Periplasmic binding protein-like II"/>
    <property type="match status" value="1"/>
</dbReference>
<comment type="similarity">
    <text evidence="1">Belongs to the LysR transcriptional regulatory family.</text>
</comment>
<dbReference type="PANTHER" id="PTHR30427">
    <property type="entry name" value="TRANSCRIPTIONAL ACTIVATOR PROTEIN LYSR"/>
    <property type="match status" value="1"/>
</dbReference>
<dbReference type="InterPro" id="IPR036388">
    <property type="entry name" value="WH-like_DNA-bd_sf"/>
</dbReference>
<dbReference type="PANTHER" id="PTHR30427:SF1">
    <property type="entry name" value="TRANSCRIPTIONAL ACTIVATOR PROTEIN LYSR"/>
    <property type="match status" value="1"/>
</dbReference>
<evidence type="ECO:0000259" key="5">
    <source>
        <dbReference type="PROSITE" id="PS50931"/>
    </source>
</evidence>
<dbReference type="PATRIC" id="fig|1385369.3.peg.566"/>
<dbReference type="RefSeq" id="WP_037446744.1">
    <property type="nucleotide sequence ID" value="NZ_AVFL01000002.1"/>
</dbReference>
<evidence type="ECO:0000313" key="6">
    <source>
        <dbReference type="EMBL" id="EWY42298.1"/>
    </source>
</evidence>
<dbReference type="GO" id="GO:0043565">
    <property type="term" value="F:sequence-specific DNA binding"/>
    <property type="evidence" value="ECO:0007669"/>
    <property type="project" value="TreeGrafter"/>
</dbReference>
<keyword evidence="3" id="KW-0238">DNA-binding</keyword>
<sequence length="311" mass="34375">MVLPSLRQLAIFRTLMETQSVTETANRHNITQPAVSKMLAQLEEHFGLQLFHRSRGRLHPGPDADRLYVETQRLLTQLDAFNDSVTAMRSARQGRLSIAAIPTLAATALALTVARFLETRPNVRVDLLAMNSDTVVEQVLKHQVELGFVHQSVSEPSLNAQIVGHSEIVCVTRRDHRLAALEVVTPKDLRRERQVFLDAQAPPSHFVREAFQQFGIAPEIIIETNMSHAAKVIAQFGGGVALIDPWVTALEDGGDLATVAFRPRVPLRISCLSSIYRPRSRLADHFIADLKSSIATLEVTNAFIGSGDISQ</sequence>
<keyword evidence="7" id="KW-1185">Reference proteome</keyword>
<comment type="caution">
    <text evidence="6">The sequence shown here is derived from an EMBL/GenBank/DDBJ whole genome shotgun (WGS) entry which is preliminary data.</text>
</comment>
<dbReference type="Gene3D" id="1.10.10.10">
    <property type="entry name" value="Winged helix-like DNA-binding domain superfamily/Winged helix DNA-binding domain"/>
    <property type="match status" value="1"/>
</dbReference>
<dbReference type="InterPro" id="IPR005119">
    <property type="entry name" value="LysR_subst-bd"/>
</dbReference>